<dbReference type="Gene3D" id="1.10.150.20">
    <property type="entry name" value="5' to 3' exonuclease, C-terminal subdomain"/>
    <property type="match status" value="1"/>
</dbReference>
<comment type="similarity">
    <text evidence="6">Belongs to the UPF0758 family.</text>
</comment>
<feature type="domain" description="MPN" evidence="8">
    <location>
        <begin position="179"/>
        <end position="301"/>
    </location>
</feature>
<dbReference type="PROSITE" id="PS01302">
    <property type="entry name" value="UPF0758"/>
    <property type="match status" value="1"/>
</dbReference>
<evidence type="ECO:0000256" key="6">
    <source>
        <dbReference type="RuleBase" id="RU003797"/>
    </source>
</evidence>
<evidence type="ECO:0000259" key="8">
    <source>
        <dbReference type="PROSITE" id="PS50249"/>
    </source>
</evidence>
<dbReference type="SUPFAM" id="SSF47781">
    <property type="entry name" value="RuvA domain 2-like"/>
    <property type="match status" value="1"/>
</dbReference>
<dbReference type="GO" id="GO:0006508">
    <property type="term" value="P:proteolysis"/>
    <property type="evidence" value="ECO:0007669"/>
    <property type="project" value="UniProtKB-KW"/>
</dbReference>
<proteinExistence type="inferred from homology"/>
<name>F1Z867_9SPHN</name>
<dbReference type="InterPro" id="IPR020891">
    <property type="entry name" value="UPF0758_CS"/>
</dbReference>
<feature type="compositionally biased region" description="Basic and acidic residues" evidence="7">
    <location>
        <begin position="68"/>
        <end position="79"/>
    </location>
</feature>
<dbReference type="NCBIfam" id="TIGR00608">
    <property type="entry name" value="radc"/>
    <property type="match status" value="1"/>
</dbReference>
<evidence type="ECO:0000256" key="3">
    <source>
        <dbReference type="ARBA" id="ARBA00022801"/>
    </source>
</evidence>
<dbReference type="InterPro" id="IPR025657">
    <property type="entry name" value="RadC_JAB"/>
</dbReference>
<dbReference type="PROSITE" id="PS50249">
    <property type="entry name" value="MPN"/>
    <property type="match status" value="1"/>
</dbReference>
<evidence type="ECO:0000256" key="4">
    <source>
        <dbReference type="ARBA" id="ARBA00022833"/>
    </source>
</evidence>
<dbReference type="Proteomes" id="UP000004728">
    <property type="component" value="Unassembled WGS sequence"/>
</dbReference>
<keyword evidence="3" id="KW-0378">Hydrolase</keyword>
<dbReference type="eggNOG" id="COG2003">
    <property type="taxonomic scope" value="Bacteria"/>
</dbReference>
<dbReference type="InterPro" id="IPR010994">
    <property type="entry name" value="RuvA_2-like"/>
</dbReference>
<keyword evidence="4" id="KW-0862">Zinc</keyword>
<evidence type="ECO:0000313" key="9">
    <source>
        <dbReference type="EMBL" id="EGD59158.1"/>
    </source>
</evidence>
<evidence type="ECO:0000256" key="2">
    <source>
        <dbReference type="ARBA" id="ARBA00022723"/>
    </source>
</evidence>
<dbReference type="InterPro" id="IPR001405">
    <property type="entry name" value="UPF0758"/>
</dbReference>
<dbReference type="Gene3D" id="3.40.140.10">
    <property type="entry name" value="Cytidine Deaminase, domain 2"/>
    <property type="match status" value="1"/>
</dbReference>
<evidence type="ECO:0000256" key="5">
    <source>
        <dbReference type="ARBA" id="ARBA00023049"/>
    </source>
</evidence>
<dbReference type="Pfam" id="PF20582">
    <property type="entry name" value="UPF0758_N"/>
    <property type="match status" value="1"/>
</dbReference>
<dbReference type="InterPro" id="IPR046778">
    <property type="entry name" value="UPF0758_N"/>
</dbReference>
<reference evidence="9 10" key="1">
    <citation type="journal article" date="2012" name="J. Bacteriol.">
        <title>Draft Genome Sequence of Novosphingobium nitrogenifigens Y88T.</title>
        <authorList>
            <person name="Strabala T.J."/>
            <person name="Macdonald L."/>
            <person name="Liu V."/>
            <person name="Smit A.M."/>
        </authorList>
    </citation>
    <scope>NUCLEOTIDE SEQUENCE [LARGE SCALE GENOMIC DNA]</scope>
    <source>
        <strain evidence="9 10">DSM 19370</strain>
    </source>
</reference>
<evidence type="ECO:0000256" key="1">
    <source>
        <dbReference type="ARBA" id="ARBA00022670"/>
    </source>
</evidence>
<protein>
    <submittedName>
        <fullName evidence="9">DNA repair protein RadC</fullName>
    </submittedName>
</protein>
<dbReference type="InParanoid" id="F1Z867"/>
<keyword evidence="5" id="KW-0482">Metalloprotease</keyword>
<dbReference type="GO" id="GO:0046872">
    <property type="term" value="F:metal ion binding"/>
    <property type="evidence" value="ECO:0007669"/>
    <property type="project" value="UniProtKB-KW"/>
</dbReference>
<dbReference type="EMBL" id="AEWJ01000037">
    <property type="protein sequence ID" value="EGD59158.1"/>
    <property type="molecule type" value="Genomic_DNA"/>
</dbReference>
<keyword evidence="2" id="KW-0479">Metal-binding</keyword>
<dbReference type="PANTHER" id="PTHR30471:SF3">
    <property type="entry name" value="UPF0758 PROTEIN YEES-RELATED"/>
    <property type="match status" value="1"/>
</dbReference>
<sequence length="301" mass="32995">MQERHFALRSTMGPCAAPWGLAQHHGALRNTMEPRATPRNAMNEEPHLFAEQSSSSEVPSRKGRGTKKKTDANRVRETGNDPSGHRGRLRQRLLEGGDDALADHEIVEYLLMTAIPQKDVKPLARVLMQRFGSLAGVFNADPRALTGISGIKETAAASLKIVGVAARRLALATVREEPILSSWQALIDYLHIDMAHLTHERVRVLYLNVQNRLLLDQVVSDGTLDESAIYTREIIGKAMAIGAASLILVHNHPSGSPQPSRADIQVTQKVIEAGRHLNIVVHDHVIIGREGHVSLKAKGLI</sequence>
<dbReference type="CDD" id="cd08071">
    <property type="entry name" value="MPN_DUF2466"/>
    <property type="match status" value="1"/>
</dbReference>
<dbReference type="PANTHER" id="PTHR30471">
    <property type="entry name" value="DNA REPAIR PROTEIN RADC"/>
    <property type="match status" value="1"/>
</dbReference>
<keyword evidence="1" id="KW-0645">Protease</keyword>
<dbReference type="Pfam" id="PF04002">
    <property type="entry name" value="RadC"/>
    <property type="match status" value="1"/>
</dbReference>
<feature type="region of interest" description="Disordered" evidence="7">
    <location>
        <begin position="48"/>
        <end position="89"/>
    </location>
</feature>
<dbReference type="FunCoup" id="F1Z867">
    <property type="interactions" value="189"/>
</dbReference>
<gene>
    <name evidence="9" type="ORF">Y88_1220</name>
</gene>
<comment type="caution">
    <text evidence="9">The sequence shown here is derived from an EMBL/GenBank/DDBJ whole genome shotgun (WGS) entry which is preliminary data.</text>
</comment>
<dbReference type="AlphaFoldDB" id="F1Z867"/>
<dbReference type="GO" id="GO:0008237">
    <property type="term" value="F:metallopeptidase activity"/>
    <property type="evidence" value="ECO:0007669"/>
    <property type="project" value="UniProtKB-KW"/>
</dbReference>
<evidence type="ECO:0000313" key="10">
    <source>
        <dbReference type="Proteomes" id="UP000004728"/>
    </source>
</evidence>
<keyword evidence="10" id="KW-1185">Reference proteome</keyword>
<dbReference type="STRING" id="983920.Y88_1220"/>
<dbReference type="InterPro" id="IPR037518">
    <property type="entry name" value="MPN"/>
</dbReference>
<dbReference type="NCBIfam" id="NF000642">
    <property type="entry name" value="PRK00024.1"/>
    <property type="match status" value="1"/>
</dbReference>
<dbReference type="HOGENOM" id="CLU_073529_0_0_5"/>
<evidence type="ECO:0000256" key="7">
    <source>
        <dbReference type="SAM" id="MobiDB-lite"/>
    </source>
</evidence>
<accession>F1Z867</accession>
<organism evidence="9 10">
    <name type="scientific">Novosphingobium nitrogenifigens DSM 19370</name>
    <dbReference type="NCBI Taxonomy" id="983920"/>
    <lineage>
        <taxon>Bacteria</taxon>
        <taxon>Pseudomonadati</taxon>
        <taxon>Pseudomonadota</taxon>
        <taxon>Alphaproteobacteria</taxon>
        <taxon>Sphingomonadales</taxon>
        <taxon>Sphingomonadaceae</taxon>
        <taxon>Novosphingobium</taxon>
    </lineage>
</organism>